<gene>
    <name evidence="1" type="ORF">A3L11_00045</name>
</gene>
<dbReference type="OrthoDB" id="99025at2157"/>
<evidence type="ECO:0000313" key="1">
    <source>
        <dbReference type="EMBL" id="ASJ07707.1"/>
    </source>
</evidence>
<proteinExistence type="predicted"/>
<dbReference type="EMBL" id="CP015103">
    <property type="protein sequence ID" value="ASJ07707.1"/>
    <property type="molecule type" value="Genomic_DNA"/>
</dbReference>
<organism evidence="1 2">
    <name type="scientific">Thermococcus siculi</name>
    <dbReference type="NCBI Taxonomy" id="72803"/>
    <lineage>
        <taxon>Archaea</taxon>
        <taxon>Methanobacteriati</taxon>
        <taxon>Methanobacteriota</taxon>
        <taxon>Thermococci</taxon>
        <taxon>Thermococcales</taxon>
        <taxon>Thermococcaceae</taxon>
        <taxon>Thermococcus</taxon>
    </lineage>
</organism>
<keyword evidence="2" id="KW-1185">Reference proteome</keyword>
<dbReference type="GeneID" id="33316581"/>
<dbReference type="KEGG" id="tsl:A3L11_00045"/>
<protein>
    <submittedName>
        <fullName evidence="1">Uncharacterized protein</fullName>
    </submittedName>
</protein>
<dbReference type="Proteomes" id="UP000250125">
    <property type="component" value="Chromosome"/>
</dbReference>
<accession>A0A2Z2MM57</accession>
<evidence type="ECO:0000313" key="2">
    <source>
        <dbReference type="Proteomes" id="UP000250125"/>
    </source>
</evidence>
<dbReference type="AlphaFoldDB" id="A0A2Z2MM57"/>
<dbReference type="PROSITE" id="PS51257">
    <property type="entry name" value="PROKAR_LIPOPROTEIN"/>
    <property type="match status" value="1"/>
</dbReference>
<name>A0A2Z2MM57_9EURY</name>
<sequence>MRKVYTILALLLVVVVLASGCENPDANVKTEKTLTINDITVHYSGDVSLGQAKDTIGFVQDTFQITGQTDVYLSKSGDAYTVKVTTPYGSSADIDGRTAFYVRVMASKMAQDVFDGSHVYLKLLNGDGKEIFSAESRYAYVSGSGINVWYADVGKDKAQTLLDYAVSLAGSGPWDLFLEGGNPMKVKAMSSFESPSEIGDAEGTYRQMASDLSEKLGGSVQVIVLNPEGEEIASFEG</sequence>
<reference evidence="1 2" key="1">
    <citation type="submission" date="2016-04" db="EMBL/GenBank/DDBJ databases">
        <title>Complete genome sequence of Thermococcus siculi type strain RG-20.</title>
        <authorList>
            <person name="Oger P.M."/>
        </authorList>
    </citation>
    <scope>NUCLEOTIDE SEQUENCE [LARGE SCALE GENOMIC DNA]</scope>
    <source>
        <strain evidence="1 2">RG-20</strain>
    </source>
</reference>
<dbReference type="RefSeq" id="WP_088854952.1">
    <property type="nucleotide sequence ID" value="NZ_CP015103.1"/>
</dbReference>